<evidence type="ECO:0000256" key="4">
    <source>
        <dbReference type="SAM" id="MobiDB-lite"/>
    </source>
</evidence>
<dbReference type="PROSITE" id="PS50294">
    <property type="entry name" value="WD_REPEATS_REGION"/>
    <property type="match status" value="1"/>
</dbReference>
<dbReference type="PANTHER" id="PTHR19848:SF8">
    <property type="entry name" value="F-BOX AND WD REPEAT DOMAIN CONTAINING 7"/>
    <property type="match status" value="1"/>
</dbReference>
<evidence type="ECO:0000256" key="1">
    <source>
        <dbReference type="ARBA" id="ARBA00022574"/>
    </source>
</evidence>
<keyword evidence="5" id="KW-0732">Signal</keyword>
<dbReference type="Proteomes" id="UP000254937">
    <property type="component" value="Unassembled WGS sequence"/>
</dbReference>
<dbReference type="InterPro" id="IPR001680">
    <property type="entry name" value="WD40_rpt"/>
</dbReference>
<evidence type="ECO:0000313" key="7">
    <source>
        <dbReference type="Proteomes" id="UP000254937"/>
    </source>
</evidence>
<dbReference type="Gene3D" id="2.130.10.10">
    <property type="entry name" value="YVTN repeat-like/Quinoprotein amine dehydrogenase"/>
    <property type="match status" value="2"/>
</dbReference>
<protein>
    <submittedName>
        <fullName evidence="6">WD40 repeat-like protein</fullName>
    </submittedName>
</protein>
<dbReference type="SUPFAM" id="SSF50978">
    <property type="entry name" value="WD40 repeat-like"/>
    <property type="match status" value="1"/>
</dbReference>
<name>A0A370PG89_ASPPH</name>
<dbReference type="PROSITE" id="PS00678">
    <property type="entry name" value="WD_REPEATS_1"/>
    <property type="match status" value="1"/>
</dbReference>
<dbReference type="InterPro" id="IPR036322">
    <property type="entry name" value="WD40_repeat_dom_sf"/>
</dbReference>
<dbReference type="AlphaFoldDB" id="A0A370PG89"/>
<dbReference type="Pfam" id="PF00400">
    <property type="entry name" value="WD40"/>
    <property type="match status" value="1"/>
</dbReference>
<sequence length="512" mass="56899">MWGALSVRLLWLLIGAPDLVLTKLCTGQEQRKLVVELVGISMSIIKMPKGVFHSMTSESSSSSSSEHTGNPVSCEENDNEMDERKFLKNWTYCIRSDFTSLSGVPATWENGHPKHWGQEEAKIFLDGEATTPAISPDNQIVAIGIANQIHLFRVNTKERVDVLHGHPGEVVTVAFAPSLDKDSIDKPDAPRYLLASQSEEEGGGNGYIIVWELDQYGMKMPSSKEEQEQQIAAADHQNTDFMHCFPGEMGSFGGAVFSPDGKTMIYIVQNVTIDYYTGNCRYSPCVILWDVDSRLIRHRLQGHTDIVIWIGISPDSSLAASISWDGTARIWDILSGKSLHIIGPLGGQLWCGAFSPDSKYLAVSQGGHDLIHIYNIPTAQPVSCIELPTWSRSMAWSPDGRFLAGGLQIGALCLWDPYTGMEKQRWSLHFDDFMMQEYATIGGVQFIGDKLIFRILEGTVEVYDLATNLKQQFTRGPDAKISRCPRGEMVCSRDFKLLIIPDADGTLRFWGL</sequence>
<dbReference type="EMBL" id="KZ851856">
    <property type="protein sequence ID" value="RDK41193.1"/>
    <property type="molecule type" value="Genomic_DNA"/>
</dbReference>
<evidence type="ECO:0000256" key="5">
    <source>
        <dbReference type="SAM" id="SignalP"/>
    </source>
</evidence>
<dbReference type="PROSITE" id="PS50082">
    <property type="entry name" value="WD_REPEATS_2"/>
    <property type="match status" value="1"/>
</dbReference>
<dbReference type="InterPro" id="IPR019775">
    <property type="entry name" value="WD40_repeat_CS"/>
</dbReference>
<dbReference type="PANTHER" id="PTHR19848">
    <property type="entry name" value="WD40 REPEAT PROTEIN"/>
    <property type="match status" value="1"/>
</dbReference>
<reference evidence="6 7" key="1">
    <citation type="submission" date="2018-07" db="EMBL/GenBank/DDBJ databases">
        <title>Section-level genome sequencing of Aspergillus section Nigri to investigate inter- and intra-species variation.</title>
        <authorList>
            <consortium name="DOE Joint Genome Institute"/>
            <person name="Vesth T.C."/>
            <person name="Nybo J.L."/>
            <person name="Theobald S."/>
            <person name="Frisvad J.C."/>
            <person name="Larsen T.O."/>
            <person name="Nielsen K.F."/>
            <person name="Hoof J.B."/>
            <person name="Brandl J."/>
            <person name="Salamov A."/>
            <person name="Riley R."/>
            <person name="Gladden J.M."/>
            <person name="Phatale P."/>
            <person name="Nielsen M.T."/>
            <person name="Lyhne E.K."/>
            <person name="Kogle M.E."/>
            <person name="Strasser K."/>
            <person name="McDonnell E."/>
            <person name="Barry K."/>
            <person name="Clum A."/>
            <person name="Chen C."/>
            <person name="Nolan M."/>
            <person name="Sandor L."/>
            <person name="Kuo A."/>
            <person name="Lipzen A."/>
            <person name="Hainaut M."/>
            <person name="Drula E."/>
            <person name="Tsang A."/>
            <person name="Magnuson J.K."/>
            <person name="Henrissat B."/>
            <person name="Wiebenga A."/>
            <person name="Simmons B.A."/>
            <person name="Makela M.R."/>
            <person name="De vries R.P."/>
            <person name="Grigoriev I.V."/>
            <person name="Mortensen U.H."/>
            <person name="Baker S.E."/>
            <person name="Andersen M.R."/>
        </authorList>
    </citation>
    <scope>NUCLEOTIDE SEQUENCE [LARGE SCALE GENOMIC DNA]</scope>
    <source>
        <strain evidence="6 7">ATCC 13157</strain>
    </source>
</reference>
<feature type="repeat" description="WD" evidence="3">
    <location>
        <begin position="300"/>
        <end position="341"/>
    </location>
</feature>
<evidence type="ECO:0000256" key="2">
    <source>
        <dbReference type="ARBA" id="ARBA00022737"/>
    </source>
</evidence>
<keyword evidence="7" id="KW-1185">Reference proteome</keyword>
<feature type="chain" id="PRO_5017060170" evidence="5">
    <location>
        <begin position="23"/>
        <end position="512"/>
    </location>
</feature>
<evidence type="ECO:0000256" key="3">
    <source>
        <dbReference type="PROSITE-ProRule" id="PRU00221"/>
    </source>
</evidence>
<dbReference type="InterPro" id="IPR015943">
    <property type="entry name" value="WD40/YVTN_repeat-like_dom_sf"/>
</dbReference>
<dbReference type="SMART" id="SM00320">
    <property type="entry name" value="WD40"/>
    <property type="match status" value="4"/>
</dbReference>
<proteinExistence type="predicted"/>
<gene>
    <name evidence="6" type="ORF">M752DRAFT_302992</name>
</gene>
<keyword evidence="2" id="KW-0677">Repeat</keyword>
<evidence type="ECO:0000313" key="6">
    <source>
        <dbReference type="EMBL" id="RDK41193.1"/>
    </source>
</evidence>
<feature type="region of interest" description="Disordered" evidence="4">
    <location>
        <begin position="55"/>
        <end position="78"/>
    </location>
</feature>
<accession>A0A370PG89</accession>
<feature type="signal peptide" evidence="5">
    <location>
        <begin position="1"/>
        <end position="22"/>
    </location>
</feature>
<organism evidence="6 7">
    <name type="scientific">Aspergillus phoenicis ATCC 13157</name>
    <dbReference type="NCBI Taxonomy" id="1353007"/>
    <lineage>
        <taxon>Eukaryota</taxon>
        <taxon>Fungi</taxon>
        <taxon>Dikarya</taxon>
        <taxon>Ascomycota</taxon>
        <taxon>Pezizomycotina</taxon>
        <taxon>Eurotiomycetes</taxon>
        <taxon>Eurotiomycetidae</taxon>
        <taxon>Eurotiales</taxon>
        <taxon>Aspergillaceae</taxon>
        <taxon>Aspergillus</taxon>
    </lineage>
</organism>
<keyword evidence="1 3" id="KW-0853">WD repeat</keyword>
<feature type="compositionally biased region" description="Low complexity" evidence="4">
    <location>
        <begin position="57"/>
        <end position="66"/>
    </location>
</feature>